<reference evidence="2 3" key="1">
    <citation type="submission" date="2020-04" db="EMBL/GenBank/DDBJ databases">
        <title>Draft genome of Leeia sp. IMCC25680.</title>
        <authorList>
            <person name="Song J."/>
            <person name="Cho J.-C."/>
        </authorList>
    </citation>
    <scope>NUCLEOTIDE SEQUENCE [LARGE SCALE GENOMIC DNA]</scope>
    <source>
        <strain evidence="2 3">IMCC25680</strain>
    </source>
</reference>
<feature type="chain" id="PRO_5032487232" evidence="1">
    <location>
        <begin position="19"/>
        <end position="173"/>
    </location>
</feature>
<accession>A0A847RQP9</accession>
<evidence type="ECO:0000256" key="1">
    <source>
        <dbReference type="SAM" id="SignalP"/>
    </source>
</evidence>
<keyword evidence="3" id="KW-1185">Reference proteome</keyword>
<dbReference type="EMBL" id="JABAIM010000001">
    <property type="protein sequence ID" value="NLR73560.1"/>
    <property type="molecule type" value="Genomic_DNA"/>
</dbReference>
<dbReference type="Proteomes" id="UP000587991">
    <property type="component" value="Unassembled WGS sequence"/>
</dbReference>
<protein>
    <submittedName>
        <fullName evidence="2">Uncharacterized protein</fullName>
    </submittedName>
</protein>
<feature type="signal peptide" evidence="1">
    <location>
        <begin position="1"/>
        <end position="18"/>
    </location>
</feature>
<dbReference type="RefSeq" id="WP_168875231.1">
    <property type="nucleotide sequence ID" value="NZ_JABAIM010000001.1"/>
</dbReference>
<evidence type="ECO:0000313" key="3">
    <source>
        <dbReference type="Proteomes" id="UP000587991"/>
    </source>
</evidence>
<sequence>MRRKLLFMSILIVGCAYASSPAEVEHYVKDLDTAIKASTAVLKKSDLASLRQHSTKMNELKKAGEKYGTTAFDLPYGRCFSSGVMAQEWWSAQLTAAQNGGVERTPGRIDSAWKQYQSNRAECLKAAHSGGKAPGTVVIASASETPPRKGCLKVLGVRPDGTVGTTAYTCPKQ</sequence>
<comment type="caution">
    <text evidence="2">The sequence shown here is derived from an EMBL/GenBank/DDBJ whole genome shotgun (WGS) entry which is preliminary data.</text>
</comment>
<gene>
    <name evidence="2" type="ORF">HF682_00090</name>
</gene>
<proteinExistence type="predicted"/>
<evidence type="ECO:0000313" key="2">
    <source>
        <dbReference type="EMBL" id="NLR73560.1"/>
    </source>
</evidence>
<dbReference type="AlphaFoldDB" id="A0A847RQP9"/>
<organism evidence="2 3">
    <name type="scientific">Leeia aquatica</name>
    <dbReference type="NCBI Taxonomy" id="2725557"/>
    <lineage>
        <taxon>Bacteria</taxon>
        <taxon>Pseudomonadati</taxon>
        <taxon>Pseudomonadota</taxon>
        <taxon>Betaproteobacteria</taxon>
        <taxon>Neisseriales</taxon>
        <taxon>Leeiaceae</taxon>
        <taxon>Leeia</taxon>
    </lineage>
</organism>
<keyword evidence="1" id="KW-0732">Signal</keyword>
<name>A0A847RQP9_9NEIS</name>
<dbReference type="PROSITE" id="PS51257">
    <property type="entry name" value="PROKAR_LIPOPROTEIN"/>
    <property type="match status" value="1"/>
</dbReference>